<proteinExistence type="predicted"/>
<evidence type="ECO:0008006" key="3">
    <source>
        <dbReference type="Google" id="ProtNLM"/>
    </source>
</evidence>
<sequence>MLWSSVIYGQVEFDKTYDSEGVNHVVIDNLKGDIIVKAGSSDQIIIKATSTTTNRIAEMELKEYRTENVLAVYLHNPCKKGFTRFDPEKPFRFIQTENNCQWGGKFDEQEIPKLTLEIEIPTDMNVYVSTIIEGDIDVRGISGVVYASNVNGSIKMHEVSKVKNGTTVNGNIDINYRNKPSITGRFSTINGEINLNMPKNSSLTTNFKSFQGELYTDFDAVQLSGNIKNQETLNPGEMVKVGEYAEAQIGTGEINLFIETFNGNAYLKQIK</sequence>
<evidence type="ECO:0000313" key="2">
    <source>
        <dbReference type="Proteomes" id="UP001156666"/>
    </source>
</evidence>
<protein>
    <recommendedName>
        <fullName evidence="3">Adhesin domain-containing protein</fullName>
    </recommendedName>
</protein>
<evidence type="ECO:0000313" key="1">
    <source>
        <dbReference type="EMBL" id="GLR17070.1"/>
    </source>
</evidence>
<keyword evidence="2" id="KW-1185">Reference proteome</keyword>
<organism evidence="1 2">
    <name type="scientific">Portibacter lacus</name>
    <dbReference type="NCBI Taxonomy" id="1099794"/>
    <lineage>
        <taxon>Bacteria</taxon>
        <taxon>Pseudomonadati</taxon>
        <taxon>Bacteroidota</taxon>
        <taxon>Saprospiria</taxon>
        <taxon>Saprospirales</taxon>
        <taxon>Haliscomenobacteraceae</taxon>
        <taxon>Portibacter</taxon>
    </lineage>
</organism>
<reference evidence="1" key="2">
    <citation type="submission" date="2023-01" db="EMBL/GenBank/DDBJ databases">
        <title>Draft genome sequence of Portibacter lacus strain NBRC 108769.</title>
        <authorList>
            <person name="Sun Q."/>
            <person name="Mori K."/>
        </authorList>
    </citation>
    <scope>NUCLEOTIDE SEQUENCE</scope>
    <source>
        <strain evidence="1">NBRC 108769</strain>
    </source>
</reference>
<comment type="caution">
    <text evidence="1">The sequence shown here is derived from an EMBL/GenBank/DDBJ whole genome shotgun (WGS) entry which is preliminary data.</text>
</comment>
<accession>A0AA37WFP7</accession>
<gene>
    <name evidence="1" type="ORF">GCM10007940_16850</name>
</gene>
<dbReference type="Proteomes" id="UP001156666">
    <property type="component" value="Unassembled WGS sequence"/>
</dbReference>
<reference evidence="1" key="1">
    <citation type="journal article" date="2014" name="Int. J. Syst. Evol. Microbiol.">
        <title>Complete genome sequence of Corynebacterium casei LMG S-19264T (=DSM 44701T), isolated from a smear-ripened cheese.</title>
        <authorList>
            <consortium name="US DOE Joint Genome Institute (JGI-PGF)"/>
            <person name="Walter F."/>
            <person name="Albersmeier A."/>
            <person name="Kalinowski J."/>
            <person name="Ruckert C."/>
        </authorList>
    </citation>
    <scope>NUCLEOTIDE SEQUENCE</scope>
    <source>
        <strain evidence="1">NBRC 108769</strain>
    </source>
</reference>
<dbReference type="AlphaFoldDB" id="A0AA37WFP7"/>
<dbReference type="EMBL" id="BSOH01000007">
    <property type="protein sequence ID" value="GLR17070.1"/>
    <property type="molecule type" value="Genomic_DNA"/>
</dbReference>
<name>A0AA37WFP7_9BACT</name>